<evidence type="ECO:0008006" key="4">
    <source>
        <dbReference type="Google" id="ProtNLM"/>
    </source>
</evidence>
<feature type="compositionally biased region" description="Basic residues" evidence="1">
    <location>
        <begin position="538"/>
        <end position="548"/>
    </location>
</feature>
<dbReference type="SUPFAM" id="SSF50978">
    <property type="entry name" value="WD40 repeat-like"/>
    <property type="match status" value="1"/>
</dbReference>
<feature type="compositionally biased region" description="Polar residues" evidence="1">
    <location>
        <begin position="415"/>
        <end position="445"/>
    </location>
</feature>
<accession>A0A9P1I5Q8</accession>
<dbReference type="Pfam" id="PF00400">
    <property type="entry name" value="WD40"/>
    <property type="match status" value="1"/>
</dbReference>
<dbReference type="OrthoDB" id="10251605at2759"/>
<feature type="region of interest" description="Disordered" evidence="1">
    <location>
        <begin position="309"/>
        <end position="550"/>
    </location>
</feature>
<dbReference type="EMBL" id="CANHGI010000001">
    <property type="protein sequence ID" value="CAI5438782.1"/>
    <property type="molecule type" value="Genomic_DNA"/>
</dbReference>
<evidence type="ECO:0000313" key="3">
    <source>
        <dbReference type="Proteomes" id="UP001152747"/>
    </source>
</evidence>
<name>A0A9P1I5Q8_9PELO</name>
<dbReference type="InterPro" id="IPR015943">
    <property type="entry name" value="WD40/YVTN_repeat-like_dom_sf"/>
</dbReference>
<dbReference type="GO" id="GO:0007019">
    <property type="term" value="P:microtubule depolymerization"/>
    <property type="evidence" value="ECO:0007669"/>
    <property type="project" value="TreeGrafter"/>
</dbReference>
<feature type="compositionally biased region" description="Polar residues" evidence="1">
    <location>
        <begin position="522"/>
        <end position="531"/>
    </location>
</feature>
<dbReference type="AlphaFoldDB" id="A0A9P1I5Q8"/>
<feature type="compositionally biased region" description="Low complexity" evidence="1">
    <location>
        <begin position="451"/>
        <end position="461"/>
    </location>
</feature>
<sequence>MKIEVISAVPHSTCHQAVLSRRNQSIICAGPYEVLPLETCFEPLPSTSSLSDCAIECLELANDERSIGVATNSLLKIVDIQSGREIRNLTGHTLPITSLASSKFSVYSWYTGCSDTSWAQWDTRMHPSKVLGSRTNGVIRSIALSPGDRFIAIGTDSSIQLYDARQREYVKQFNCSGHRLEFNPTEVLLSSIGHDRIARFFCLESLEMISQSDPFLDDIQASAFDTHLMITATNDTINLMTWEPCDILTTVPLKNVEKVVNVSVNNGVELDFICIGETTERLEMRSYSIEELLSYSPSHELSGSIYEEDEDISTDVSPTDEVKSIGSPLDGSLLNKKMSAESPEMSTTTSSDSNSLDGSSSSSPSSPLRAAPVKTRSMSQKSTSATSTKSLKVSTTKKEGSQTRSITPVNLKPPNATQKAGTHPRCSSTSSRGPLRSKQSPSMTDLRTKTSSLCGSSQSLASERDPKKRSASTQRNTDAFTIHYMGRPRTPSDSDVFAVGPIQPSKPKNSNGLSTKVGPNRRNPSPSTGKTETLKASPLKKKNSKKSAWHKDDDTINDFEKSIARSVNVTKSVNKVGSRDGIEGMLKNSRYDDEKLTVCVRFLNRSSEWTLNSCHMYLPILIDRILAADAEIRSTALSGLECISTSMIDRLVKFSQSNQRIGVDVAAEERADKAKFCIDKIREFVQKRDWYYKQLDEDTIERLDTILEHFKTV</sequence>
<dbReference type="PANTHER" id="PTHR19845:SF0">
    <property type="entry name" value="KATANIN P80 WD40 REPEAT-CONTAINING SUBUNIT B1"/>
    <property type="match status" value="1"/>
</dbReference>
<dbReference type="Proteomes" id="UP001152747">
    <property type="component" value="Unassembled WGS sequence"/>
</dbReference>
<dbReference type="Gene3D" id="2.130.10.10">
    <property type="entry name" value="YVTN repeat-like/Quinoprotein amine dehydrogenase"/>
    <property type="match status" value="1"/>
</dbReference>
<comment type="caution">
    <text evidence="2">The sequence shown here is derived from an EMBL/GenBank/DDBJ whole genome shotgun (WGS) entry which is preliminary data.</text>
</comment>
<evidence type="ECO:0000313" key="2">
    <source>
        <dbReference type="EMBL" id="CAI5438782.1"/>
    </source>
</evidence>
<proteinExistence type="predicted"/>
<organism evidence="2 3">
    <name type="scientific">Caenorhabditis angaria</name>
    <dbReference type="NCBI Taxonomy" id="860376"/>
    <lineage>
        <taxon>Eukaryota</taxon>
        <taxon>Metazoa</taxon>
        <taxon>Ecdysozoa</taxon>
        <taxon>Nematoda</taxon>
        <taxon>Chromadorea</taxon>
        <taxon>Rhabditida</taxon>
        <taxon>Rhabditina</taxon>
        <taxon>Rhabditomorpha</taxon>
        <taxon>Rhabditoidea</taxon>
        <taxon>Rhabditidae</taxon>
        <taxon>Peloderinae</taxon>
        <taxon>Caenorhabditis</taxon>
    </lineage>
</organism>
<dbReference type="GO" id="GO:0008352">
    <property type="term" value="C:katanin complex"/>
    <property type="evidence" value="ECO:0007669"/>
    <property type="project" value="TreeGrafter"/>
</dbReference>
<reference evidence="2" key="1">
    <citation type="submission" date="2022-11" db="EMBL/GenBank/DDBJ databases">
        <authorList>
            <person name="Kikuchi T."/>
        </authorList>
    </citation>
    <scope>NUCLEOTIDE SEQUENCE</scope>
    <source>
        <strain evidence="2">PS1010</strain>
    </source>
</reference>
<feature type="compositionally biased region" description="Low complexity" evidence="1">
    <location>
        <begin position="346"/>
        <end position="368"/>
    </location>
</feature>
<feature type="compositionally biased region" description="Low complexity" evidence="1">
    <location>
        <begin position="377"/>
        <end position="394"/>
    </location>
</feature>
<dbReference type="InterPro" id="IPR001680">
    <property type="entry name" value="WD40_rpt"/>
</dbReference>
<dbReference type="PANTHER" id="PTHR19845">
    <property type="entry name" value="KATANIN P80 SUBUNIT"/>
    <property type="match status" value="1"/>
</dbReference>
<evidence type="ECO:0000256" key="1">
    <source>
        <dbReference type="SAM" id="MobiDB-lite"/>
    </source>
</evidence>
<keyword evidence="3" id="KW-1185">Reference proteome</keyword>
<dbReference type="SMART" id="SM00320">
    <property type="entry name" value="WD40"/>
    <property type="match status" value="3"/>
</dbReference>
<gene>
    <name evidence="2" type="ORF">CAMP_LOCUS1419</name>
</gene>
<dbReference type="InterPro" id="IPR036322">
    <property type="entry name" value="WD40_repeat_dom_sf"/>
</dbReference>
<protein>
    <recommendedName>
        <fullName evidence="4">Katanin p80 subunit C-terminal domain-containing protein</fullName>
    </recommendedName>
</protein>